<dbReference type="SUPFAM" id="SSF53850">
    <property type="entry name" value="Periplasmic binding protein-like II"/>
    <property type="match status" value="1"/>
</dbReference>
<evidence type="ECO:0000259" key="6">
    <source>
        <dbReference type="SMART" id="SM00062"/>
    </source>
</evidence>
<dbReference type="PANTHER" id="PTHR30085">
    <property type="entry name" value="AMINO ACID ABC TRANSPORTER PERMEASE"/>
    <property type="match status" value="1"/>
</dbReference>
<dbReference type="CDD" id="cd13694">
    <property type="entry name" value="PBP2_Cysteine"/>
    <property type="match status" value="1"/>
</dbReference>
<feature type="domain" description="Solute-binding protein family 3/N-terminal" evidence="6">
    <location>
        <begin position="60"/>
        <end position="282"/>
    </location>
</feature>
<evidence type="ECO:0000256" key="5">
    <source>
        <dbReference type="SAM" id="SignalP"/>
    </source>
</evidence>
<dbReference type="InterPro" id="IPR051455">
    <property type="entry name" value="Bact_solute-bind_prot3"/>
</dbReference>
<dbReference type="Gene3D" id="3.40.190.10">
    <property type="entry name" value="Periplasmic binding protein-like II"/>
    <property type="match status" value="2"/>
</dbReference>
<feature type="signal peptide" evidence="5">
    <location>
        <begin position="1"/>
        <end position="21"/>
    </location>
</feature>
<reference evidence="7 8" key="1">
    <citation type="submission" date="2020-09" db="EMBL/GenBank/DDBJ databases">
        <title>Eikenella S3660 sp. nov., isolated from a throat swab.</title>
        <authorList>
            <person name="Buhl M."/>
        </authorList>
    </citation>
    <scope>NUCLEOTIDE SEQUENCE [LARGE SCALE GENOMIC DNA]</scope>
    <source>
        <strain evidence="7 8">S3360</strain>
    </source>
</reference>
<dbReference type="Pfam" id="PF00497">
    <property type="entry name" value="SBP_bac_3"/>
    <property type="match status" value="1"/>
</dbReference>
<comment type="caution">
    <text evidence="7">The sequence shown here is derived from an EMBL/GenBank/DDBJ whole genome shotgun (WGS) entry which is preliminary data.</text>
</comment>
<evidence type="ECO:0000256" key="4">
    <source>
        <dbReference type="RuleBase" id="RU003744"/>
    </source>
</evidence>
<evidence type="ECO:0000256" key="3">
    <source>
        <dbReference type="ARBA" id="ARBA00022729"/>
    </source>
</evidence>
<keyword evidence="3 5" id="KW-0732">Signal</keyword>
<dbReference type="PANTHER" id="PTHR30085:SF6">
    <property type="entry name" value="ABC TRANSPORTER GLUTAMINE-BINDING PROTEIN GLNH"/>
    <property type="match status" value="1"/>
</dbReference>
<evidence type="ECO:0000313" key="7">
    <source>
        <dbReference type="EMBL" id="MBH5328320.1"/>
    </source>
</evidence>
<gene>
    <name evidence="7" type="ORF">H9Q10_01350</name>
</gene>
<dbReference type="PROSITE" id="PS51257">
    <property type="entry name" value="PROKAR_LIPOPROTEIN"/>
    <property type="match status" value="1"/>
</dbReference>
<organism evidence="7 8">
    <name type="scientific">Eikenella glucosivorans</name>
    <dbReference type="NCBI Taxonomy" id="2766967"/>
    <lineage>
        <taxon>Bacteria</taxon>
        <taxon>Pseudomonadati</taxon>
        <taxon>Pseudomonadota</taxon>
        <taxon>Betaproteobacteria</taxon>
        <taxon>Neisseriales</taxon>
        <taxon>Neisseriaceae</taxon>
        <taxon>Eikenella</taxon>
    </lineage>
</organism>
<accession>A0ABS0N7Q2</accession>
<evidence type="ECO:0000313" key="8">
    <source>
        <dbReference type="Proteomes" id="UP000768471"/>
    </source>
</evidence>
<keyword evidence="2" id="KW-0813">Transport</keyword>
<sequence length="293" mass="31050">MQLHKSFKALLAGAVIGFGLAACGGGSAGSEPAASGNASNASAAAVAGDDALAQIKERGVIRIGVFGDKPPFGYVDAEGKNQGFDVEIAKYLANDLLGSPDKVEFVLTEAANRVEYVRSGKVDLILANFTQTPERAEVVDFASPYMNVALGVVSPKGAPITDISQLEGKTLLVNKGTTADAYFSKNHPNINLLKFDQNTETFDALKDGRGVALAHDNALLWAWAKENPNFEVAIGNIGPAEHIAPAVRQGNRSLLDWVNQEIAAIKQDGRLNAAYDKTLRPVYGDKEAEILAK</sequence>
<dbReference type="RefSeq" id="WP_197902361.1">
    <property type="nucleotide sequence ID" value="NZ_JACSGR010000001.1"/>
</dbReference>
<keyword evidence="8" id="KW-1185">Reference proteome</keyword>
<dbReference type="EMBL" id="JACSGR010000001">
    <property type="protein sequence ID" value="MBH5328320.1"/>
    <property type="molecule type" value="Genomic_DNA"/>
</dbReference>
<dbReference type="InterPro" id="IPR018313">
    <property type="entry name" value="SBP_3_CS"/>
</dbReference>
<dbReference type="InterPro" id="IPR001638">
    <property type="entry name" value="Solute-binding_3/MltF_N"/>
</dbReference>
<dbReference type="SMART" id="SM00062">
    <property type="entry name" value="PBPb"/>
    <property type="match status" value="1"/>
</dbReference>
<name>A0ABS0N7Q2_9NEIS</name>
<dbReference type="Proteomes" id="UP000768471">
    <property type="component" value="Unassembled WGS sequence"/>
</dbReference>
<protein>
    <submittedName>
        <fullName evidence="7">Cysteine ABC transporter substrate-binding protein</fullName>
    </submittedName>
</protein>
<comment type="similarity">
    <text evidence="1 4">Belongs to the bacterial solute-binding protein 3 family.</text>
</comment>
<evidence type="ECO:0000256" key="1">
    <source>
        <dbReference type="ARBA" id="ARBA00010333"/>
    </source>
</evidence>
<dbReference type="PROSITE" id="PS01039">
    <property type="entry name" value="SBP_BACTERIAL_3"/>
    <property type="match status" value="1"/>
</dbReference>
<proteinExistence type="inferred from homology"/>
<feature type="chain" id="PRO_5047328369" evidence="5">
    <location>
        <begin position="22"/>
        <end position="293"/>
    </location>
</feature>
<evidence type="ECO:0000256" key="2">
    <source>
        <dbReference type="ARBA" id="ARBA00022448"/>
    </source>
</evidence>